<keyword evidence="9" id="KW-1185">Reference proteome</keyword>
<comment type="cofactor">
    <cofactor evidence="2">
        <name>Mg(2+)</name>
        <dbReference type="ChEBI" id="CHEBI:18420"/>
    </cofactor>
</comment>
<gene>
    <name evidence="8" type="ORF">YH63_015730</name>
</gene>
<reference evidence="8" key="1">
    <citation type="submission" date="2019-04" db="EMBL/GenBank/DDBJ databases">
        <title>Whole genome sequencing of cave bacteria.</title>
        <authorList>
            <person name="Gan H.M."/>
            <person name="Barton H."/>
            <person name="Savka M.A."/>
        </authorList>
    </citation>
    <scope>NUCLEOTIDE SEQUENCE [LARGE SCALE GENOMIC DNA]</scope>
    <source>
        <strain evidence="8">LC387</strain>
    </source>
</reference>
<organism evidence="8 9">
    <name type="scientific">Afipia massiliensis</name>
    <dbReference type="NCBI Taxonomy" id="211460"/>
    <lineage>
        <taxon>Bacteria</taxon>
        <taxon>Pseudomonadati</taxon>
        <taxon>Pseudomonadota</taxon>
        <taxon>Alphaproteobacteria</taxon>
        <taxon>Hyphomicrobiales</taxon>
        <taxon>Nitrobacteraceae</taxon>
        <taxon>Afipia</taxon>
    </lineage>
</organism>
<dbReference type="PROSITE" id="PS51462">
    <property type="entry name" value="NUDIX"/>
    <property type="match status" value="1"/>
</dbReference>
<evidence type="ECO:0000313" key="9">
    <source>
        <dbReference type="Proteomes" id="UP000034832"/>
    </source>
</evidence>
<accession>A0A4U6BQG3</accession>
<dbReference type="PANTHER" id="PTHR12318:SF0">
    <property type="entry name" value="ACYL-COENZYME A DIPHOSPHATASE NUDT19"/>
    <property type="match status" value="1"/>
</dbReference>
<dbReference type="CDD" id="cd18870">
    <property type="entry name" value="NUDIX_AcylCoAdiphos_Nudt19"/>
    <property type="match status" value="1"/>
</dbReference>
<evidence type="ECO:0000256" key="5">
    <source>
        <dbReference type="ARBA" id="ARBA00022842"/>
    </source>
</evidence>
<evidence type="ECO:0000256" key="2">
    <source>
        <dbReference type="ARBA" id="ARBA00001946"/>
    </source>
</evidence>
<comment type="cofactor">
    <cofactor evidence="1">
        <name>Mn(2+)</name>
        <dbReference type="ChEBI" id="CHEBI:29035"/>
    </cofactor>
</comment>
<protein>
    <submittedName>
        <fullName evidence="8">NUDIX hydrolase</fullName>
    </submittedName>
</protein>
<dbReference type="AlphaFoldDB" id="A0A4U6BQG3"/>
<dbReference type="EMBL" id="LBIA02000001">
    <property type="protein sequence ID" value="TKT72759.1"/>
    <property type="molecule type" value="Genomic_DNA"/>
</dbReference>
<name>A0A4U6BQG3_9BRAD</name>
<evidence type="ECO:0000256" key="4">
    <source>
        <dbReference type="ARBA" id="ARBA00022801"/>
    </source>
</evidence>
<keyword evidence="6" id="KW-0464">Manganese</keyword>
<dbReference type="GO" id="GO:0016818">
    <property type="term" value="F:hydrolase activity, acting on acid anhydrides, in phosphorus-containing anhydrides"/>
    <property type="evidence" value="ECO:0007669"/>
    <property type="project" value="InterPro"/>
</dbReference>
<dbReference type="SUPFAM" id="SSF55811">
    <property type="entry name" value="Nudix"/>
    <property type="match status" value="1"/>
</dbReference>
<comment type="caution">
    <text evidence="8">The sequence shown here is derived from an EMBL/GenBank/DDBJ whole genome shotgun (WGS) entry which is preliminary data.</text>
</comment>
<dbReference type="InterPro" id="IPR000086">
    <property type="entry name" value="NUDIX_hydrolase_dom"/>
</dbReference>
<evidence type="ECO:0000256" key="6">
    <source>
        <dbReference type="ARBA" id="ARBA00023211"/>
    </source>
</evidence>
<proteinExistence type="predicted"/>
<keyword evidence="3" id="KW-0479">Metal-binding</keyword>
<dbReference type="Proteomes" id="UP000034832">
    <property type="component" value="Unassembled WGS sequence"/>
</dbReference>
<dbReference type="RefSeq" id="WP_046826784.1">
    <property type="nucleotide sequence ID" value="NZ_LBIA02000001.1"/>
</dbReference>
<dbReference type="GO" id="GO:0046872">
    <property type="term" value="F:metal ion binding"/>
    <property type="evidence" value="ECO:0007669"/>
    <property type="project" value="UniProtKB-KW"/>
</dbReference>
<dbReference type="PANTHER" id="PTHR12318">
    <property type="entry name" value="TESTOSTERONE-REGULATED PROTEIN RP2"/>
    <property type="match status" value="1"/>
</dbReference>
<sequence length="271" mass="29086">MSSDTKSVPDKSKALRIASTVLLLREAAGGMEIFMVQRNRQIEFSSGALVFPGGSMDPNDYQIAADPALVADRGGLDVETAAIRIGGIRETFEESGILLARPRGSSSLASAEKAAALGSQREALDEGKVSFADILRQNDLTPAIDLLALFAHWITPVNLPKRFDTHFLLALAPPDQIGKHDGKESVDSIWLSPKAALDAAASGRYNLPFPTIRNLIKLDTLGTAQAAMDFARATPVVTVVPEMSRNENGTTRLRIPMEAGYDGDVFDVARP</sequence>
<dbReference type="InterPro" id="IPR015797">
    <property type="entry name" value="NUDIX_hydrolase-like_dom_sf"/>
</dbReference>
<keyword evidence="4 8" id="KW-0378">Hydrolase</keyword>
<keyword evidence="5" id="KW-0460">Magnesium</keyword>
<dbReference type="Gene3D" id="3.90.79.10">
    <property type="entry name" value="Nucleoside Triphosphate Pyrophosphohydrolase"/>
    <property type="match status" value="1"/>
</dbReference>
<evidence type="ECO:0000259" key="7">
    <source>
        <dbReference type="PROSITE" id="PS51462"/>
    </source>
</evidence>
<dbReference type="InterPro" id="IPR039121">
    <property type="entry name" value="NUDT19"/>
</dbReference>
<evidence type="ECO:0000256" key="3">
    <source>
        <dbReference type="ARBA" id="ARBA00022723"/>
    </source>
</evidence>
<feature type="domain" description="Nudix hydrolase" evidence="7">
    <location>
        <begin position="14"/>
        <end position="213"/>
    </location>
</feature>
<dbReference type="STRING" id="211460.YH63_03280"/>
<evidence type="ECO:0000313" key="8">
    <source>
        <dbReference type="EMBL" id="TKT72759.1"/>
    </source>
</evidence>
<evidence type="ECO:0000256" key="1">
    <source>
        <dbReference type="ARBA" id="ARBA00001936"/>
    </source>
</evidence>
<dbReference type="OrthoDB" id="7183442at2"/>